<feature type="domain" description="HAMP" evidence="10">
    <location>
        <begin position="218"/>
        <end position="271"/>
    </location>
</feature>
<dbReference type="InterPro" id="IPR004089">
    <property type="entry name" value="MCPsignal_dom"/>
</dbReference>
<dbReference type="InterPro" id="IPR003660">
    <property type="entry name" value="HAMP_dom"/>
</dbReference>
<keyword evidence="2" id="KW-0997">Cell inner membrane</keyword>
<evidence type="ECO:0000259" key="10">
    <source>
        <dbReference type="PROSITE" id="PS50885"/>
    </source>
</evidence>
<evidence type="ECO:0000256" key="7">
    <source>
        <dbReference type="SAM" id="Phobius"/>
    </source>
</evidence>
<evidence type="ECO:0000256" key="6">
    <source>
        <dbReference type="SAM" id="Coils"/>
    </source>
</evidence>
<feature type="coiled-coil region" evidence="6">
    <location>
        <begin position="269"/>
        <end position="333"/>
    </location>
</feature>
<dbReference type="SUPFAM" id="SSF58104">
    <property type="entry name" value="Methyl-accepting chemotaxis protein (MCP) signaling domain"/>
    <property type="match status" value="1"/>
</dbReference>
<dbReference type="Gene3D" id="6.10.340.10">
    <property type="match status" value="1"/>
</dbReference>
<dbReference type="RefSeq" id="WP_085580556.1">
    <property type="nucleotide sequence ID" value="NZ_JFKA01000002.1"/>
</dbReference>
<sequence>MKLGKLGIAAKIFAIIAVLGVAIVAVAANGYYGLGTMHQSSRLQETAATEALDGLRLTKLITSLNRAEFRIAADPTPETITDLDQTIARESKEFETLLAETKATAGPKRLALLQDVERLYHVYQAGISKVVATATAPGATSDHAALAEKLVTLARSNREEARDLNTSIRTYVAYGEQRLANAVQTANDAYATGITITLIVAICGLALGLGMGIIIARFGIVRPIHKIVAALNELASNNLEVEVYGTDRGDEIGEIAGAMDVFKSNMIRNREMEQTAKDTEKQAMAEKRQALNDLANKFDQTVGAIVGIVASTATELESAAQTLTTSLEETNTQSSTVSAAATQASTNVETVATACEELASSVREIGEQVFRSSDVTRLAVENAEKTQHTAEGLVESVHKIGEVVNLIQDIAAQTNLLALNATIEAARAGEAGKGFAVVASEVKNLATQTAKATESITSHIAEVQEVTQSTVDAIRDISEIISRTRETSGSISSAVEQQNAATQEIARNISQASAGTNEVSAAISQVSEAAHSGGAAAEQVLASARELSMSAENLRREVDSFIAMVRSD</sequence>
<dbReference type="GO" id="GO:0005886">
    <property type="term" value="C:plasma membrane"/>
    <property type="evidence" value="ECO:0007669"/>
    <property type="project" value="UniProtKB-SubCell"/>
</dbReference>
<keyword evidence="12" id="KW-1185">Reference proteome</keyword>
<evidence type="ECO:0008006" key="13">
    <source>
        <dbReference type="Google" id="ProtNLM"/>
    </source>
</evidence>
<evidence type="ECO:0000256" key="3">
    <source>
        <dbReference type="ARBA" id="ARBA00023224"/>
    </source>
</evidence>
<dbReference type="Gene3D" id="1.10.287.950">
    <property type="entry name" value="Methyl-accepting chemotaxis protein"/>
    <property type="match status" value="1"/>
</dbReference>
<evidence type="ECO:0000259" key="8">
    <source>
        <dbReference type="PROSITE" id="PS50111"/>
    </source>
</evidence>
<dbReference type="PROSITE" id="PS50111">
    <property type="entry name" value="CHEMOTAXIS_TRANSDUC_2"/>
    <property type="match status" value="1"/>
</dbReference>
<accession>A0A1Y2L280</accession>
<evidence type="ECO:0000256" key="1">
    <source>
        <dbReference type="ARBA" id="ARBA00004429"/>
    </source>
</evidence>
<comment type="caution">
    <text evidence="11">The sequence shown here is derived from an EMBL/GenBank/DDBJ whole genome shotgun (WGS) entry which is preliminary data.</text>
</comment>
<evidence type="ECO:0000313" key="11">
    <source>
        <dbReference type="EMBL" id="OSQ39598.1"/>
    </source>
</evidence>
<keyword evidence="3 5" id="KW-0807">Transducer</keyword>
<dbReference type="SMART" id="SM00304">
    <property type="entry name" value="HAMP"/>
    <property type="match status" value="1"/>
</dbReference>
<evidence type="ECO:0000256" key="5">
    <source>
        <dbReference type="PROSITE-ProRule" id="PRU00284"/>
    </source>
</evidence>
<organism evidence="11 12">
    <name type="scientific">Thalassospira mesophila</name>
    <dbReference type="NCBI Taxonomy" id="1293891"/>
    <lineage>
        <taxon>Bacteria</taxon>
        <taxon>Pseudomonadati</taxon>
        <taxon>Pseudomonadota</taxon>
        <taxon>Alphaproteobacteria</taxon>
        <taxon>Rhodospirillales</taxon>
        <taxon>Thalassospiraceae</taxon>
        <taxon>Thalassospira</taxon>
    </lineage>
</organism>
<keyword evidence="6" id="KW-0175">Coiled coil</keyword>
<dbReference type="AlphaFoldDB" id="A0A1Y2L280"/>
<evidence type="ECO:0000259" key="9">
    <source>
        <dbReference type="PROSITE" id="PS50192"/>
    </source>
</evidence>
<protein>
    <recommendedName>
        <fullName evidence="13">Chemotaxis protein</fullName>
    </recommendedName>
</protein>
<dbReference type="STRING" id="1293891.TMES_06235"/>
<dbReference type="PANTHER" id="PTHR32089">
    <property type="entry name" value="METHYL-ACCEPTING CHEMOTAXIS PROTEIN MCPB"/>
    <property type="match status" value="1"/>
</dbReference>
<evidence type="ECO:0000313" key="12">
    <source>
        <dbReference type="Proteomes" id="UP000193391"/>
    </source>
</evidence>
<dbReference type="PANTHER" id="PTHR32089:SF112">
    <property type="entry name" value="LYSOZYME-LIKE PROTEIN-RELATED"/>
    <property type="match status" value="1"/>
</dbReference>
<gene>
    <name evidence="11" type="ORF">TMES_06235</name>
</gene>
<keyword evidence="7" id="KW-1133">Transmembrane helix</keyword>
<evidence type="ECO:0000256" key="4">
    <source>
        <dbReference type="ARBA" id="ARBA00029447"/>
    </source>
</evidence>
<dbReference type="PROSITE" id="PS50192">
    <property type="entry name" value="T_SNARE"/>
    <property type="match status" value="1"/>
</dbReference>
<feature type="transmembrane region" description="Helical" evidence="7">
    <location>
        <begin position="12"/>
        <end position="34"/>
    </location>
</feature>
<comment type="subcellular location">
    <subcellularLocation>
        <location evidence="1">Cell inner membrane</location>
        <topology evidence="1">Multi-pass membrane protein</topology>
    </subcellularLocation>
</comment>
<feature type="transmembrane region" description="Helical" evidence="7">
    <location>
        <begin position="189"/>
        <end position="216"/>
    </location>
</feature>
<dbReference type="Pfam" id="PF00015">
    <property type="entry name" value="MCPsignal"/>
    <property type="match status" value="1"/>
</dbReference>
<comment type="similarity">
    <text evidence="4">Belongs to the methyl-accepting chemotaxis (MCP) protein family.</text>
</comment>
<feature type="domain" description="T-SNARE coiled-coil homology" evidence="9">
    <location>
        <begin position="464"/>
        <end position="526"/>
    </location>
</feature>
<keyword evidence="7" id="KW-0472">Membrane</keyword>
<reference evidence="11 12" key="1">
    <citation type="submission" date="2014-03" db="EMBL/GenBank/DDBJ databases">
        <title>The draft genome sequence of Thalassospira mesophila JCM 18969.</title>
        <authorList>
            <person name="Lai Q."/>
            <person name="Shao Z."/>
        </authorList>
    </citation>
    <scope>NUCLEOTIDE SEQUENCE [LARGE SCALE GENOMIC DNA]</scope>
    <source>
        <strain evidence="11 12">JCM 18969</strain>
    </source>
</reference>
<dbReference type="Proteomes" id="UP000193391">
    <property type="component" value="Unassembled WGS sequence"/>
</dbReference>
<evidence type="ECO:0000256" key="2">
    <source>
        <dbReference type="ARBA" id="ARBA00022519"/>
    </source>
</evidence>
<name>A0A1Y2L280_9PROT</name>
<dbReference type="Pfam" id="PF00672">
    <property type="entry name" value="HAMP"/>
    <property type="match status" value="1"/>
</dbReference>
<dbReference type="EMBL" id="JFKA01000002">
    <property type="protein sequence ID" value="OSQ39598.1"/>
    <property type="molecule type" value="Genomic_DNA"/>
</dbReference>
<dbReference type="SMART" id="SM00283">
    <property type="entry name" value="MA"/>
    <property type="match status" value="1"/>
</dbReference>
<feature type="domain" description="Methyl-accepting transducer" evidence="8">
    <location>
        <begin position="312"/>
        <end position="548"/>
    </location>
</feature>
<dbReference type="PROSITE" id="PS50885">
    <property type="entry name" value="HAMP"/>
    <property type="match status" value="1"/>
</dbReference>
<dbReference type="OrthoDB" id="8432247at2"/>
<proteinExistence type="inferred from homology"/>
<dbReference type="CDD" id="cd06225">
    <property type="entry name" value="HAMP"/>
    <property type="match status" value="1"/>
</dbReference>
<keyword evidence="7" id="KW-0812">Transmembrane</keyword>
<dbReference type="GO" id="GO:0007165">
    <property type="term" value="P:signal transduction"/>
    <property type="evidence" value="ECO:0007669"/>
    <property type="project" value="UniProtKB-KW"/>
</dbReference>
<dbReference type="InterPro" id="IPR000727">
    <property type="entry name" value="T_SNARE_dom"/>
</dbReference>
<keyword evidence="2" id="KW-1003">Cell membrane</keyword>